<sequence length="476" mass="54659">MSAQTSTEFFPKGPKLPRELFDMIIDQSRDNKPSLQELSLVSKAFCRRARLHLFRSIEVTCAETSGEPYQYEHFEEDDAYNQSLQDKYLTINEFVGLCESPHSTWEPGVIKRLELFPCLSDAYSHLLLLTASNNPKRLLDPIATILKINRTRDIFQSVTSLQLIFGDAEDWYRIPPYRFISTTFPSIRCLSLKSVRFASIEDLWDIFLSMPLLEEFEWIGGESTYWSPPATLANTGQQLPNLRSFSFQGDDNIRLGDLMPVLSALPKSHLSRYELCLAGRSDFPPISTLMTMAGSDGPVKQQWSFKFSPNKSRYTGYDLRNSEHRDHIVEHLCSSWNSRMSQLTFANETGWVLVPEVLERMSSSNSNLESIILPPFMVDKSSGKSSRLSELKRIDKILDHDAFSCLQELHLHSIRYPGSDGKPSALAKPPRNKKTRSARWGKYERVLKNIERRCVPRAVKKGIWKLHTTGKEWYED</sequence>
<dbReference type="EMBL" id="LATX01000898">
    <property type="protein sequence ID" value="KTB44534.1"/>
    <property type="molecule type" value="Genomic_DNA"/>
</dbReference>
<dbReference type="AlphaFoldDB" id="A0A0W0G7J0"/>
<name>A0A0W0G7J0_MONRR</name>
<protein>
    <submittedName>
        <fullName evidence="1">Uncharacterized protein</fullName>
    </submittedName>
</protein>
<organism evidence="1 2">
    <name type="scientific">Moniliophthora roreri</name>
    <name type="common">Frosty pod rot fungus</name>
    <name type="synonym">Monilia roreri</name>
    <dbReference type="NCBI Taxonomy" id="221103"/>
    <lineage>
        <taxon>Eukaryota</taxon>
        <taxon>Fungi</taxon>
        <taxon>Dikarya</taxon>
        <taxon>Basidiomycota</taxon>
        <taxon>Agaricomycotina</taxon>
        <taxon>Agaricomycetes</taxon>
        <taxon>Agaricomycetidae</taxon>
        <taxon>Agaricales</taxon>
        <taxon>Marasmiineae</taxon>
        <taxon>Marasmiaceae</taxon>
        <taxon>Moniliophthora</taxon>
    </lineage>
</organism>
<accession>A0A0W0G7J0</accession>
<comment type="caution">
    <text evidence="1">The sequence shown here is derived from an EMBL/GenBank/DDBJ whole genome shotgun (WGS) entry which is preliminary data.</text>
</comment>
<gene>
    <name evidence="1" type="ORF">WG66_2884</name>
</gene>
<dbReference type="InterPro" id="IPR030476">
    <property type="entry name" value="Pentaxin_CS"/>
</dbReference>
<reference evidence="1 2" key="1">
    <citation type="submission" date="2015-12" db="EMBL/GenBank/DDBJ databases">
        <title>Draft genome sequence of Moniliophthora roreri, the causal agent of frosty pod rot of cacao.</title>
        <authorList>
            <person name="Aime M.C."/>
            <person name="Diaz-Valderrama J.R."/>
            <person name="Kijpornyongpan T."/>
            <person name="Phillips-Mora W."/>
        </authorList>
    </citation>
    <scope>NUCLEOTIDE SEQUENCE [LARGE SCALE GENOMIC DNA]</scope>
    <source>
        <strain evidence="1 2">MCA 2952</strain>
    </source>
</reference>
<proteinExistence type="predicted"/>
<evidence type="ECO:0000313" key="1">
    <source>
        <dbReference type="EMBL" id="KTB44534.1"/>
    </source>
</evidence>
<evidence type="ECO:0000313" key="2">
    <source>
        <dbReference type="Proteomes" id="UP000054988"/>
    </source>
</evidence>
<dbReference type="Proteomes" id="UP000054988">
    <property type="component" value="Unassembled WGS sequence"/>
</dbReference>
<dbReference type="PROSITE" id="PS00289">
    <property type="entry name" value="PTX_1"/>
    <property type="match status" value="1"/>
</dbReference>